<accession>A0ABQ8L8W7</accession>
<evidence type="ECO:0000256" key="7">
    <source>
        <dbReference type="ARBA" id="ARBA00022801"/>
    </source>
</evidence>
<evidence type="ECO:0000259" key="11">
    <source>
        <dbReference type="PROSITE" id="PS50878"/>
    </source>
</evidence>
<dbReference type="PANTHER" id="PTHR37984:SF13">
    <property type="entry name" value="RIBONUCLEASE H"/>
    <property type="match status" value="1"/>
</dbReference>
<keyword evidence="7" id="KW-0378">Hydrolase</keyword>
<dbReference type="Proteomes" id="UP000830375">
    <property type="component" value="Unassembled WGS sequence"/>
</dbReference>
<dbReference type="EMBL" id="JACTAM010001951">
    <property type="protein sequence ID" value="KAI2646093.1"/>
    <property type="molecule type" value="Genomic_DNA"/>
</dbReference>
<evidence type="ECO:0000313" key="14">
    <source>
        <dbReference type="Proteomes" id="UP000830375"/>
    </source>
</evidence>
<keyword evidence="6" id="KW-0255">Endonuclease</keyword>
<evidence type="ECO:0000256" key="10">
    <source>
        <dbReference type="SAM" id="MobiDB-lite"/>
    </source>
</evidence>
<dbReference type="Pfam" id="PF17917">
    <property type="entry name" value="RT_RNaseH"/>
    <property type="match status" value="1"/>
</dbReference>
<evidence type="ECO:0000256" key="8">
    <source>
        <dbReference type="ARBA" id="ARBA00022918"/>
    </source>
</evidence>
<dbReference type="PROSITE" id="PS50878">
    <property type="entry name" value="RT_POL"/>
    <property type="match status" value="1"/>
</dbReference>
<evidence type="ECO:0000256" key="4">
    <source>
        <dbReference type="ARBA" id="ARBA00022695"/>
    </source>
</evidence>
<proteinExistence type="inferred from homology"/>
<dbReference type="InterPro" id="IPR043128">
    <property type="entry name" value="Rev_trsase/Diguanyl_cyclase"/>
</dbReference>
<dbReference type="InterPro" id="IPR001584">
    <property type="entry name" value="Integrase_cat-core"/>
</dbReference>
<dbReference type="InterPro" id="IPR036397">
    <property type="entry name" value="RNaseH_sf"/>
</dbReference>
<evidence type="ECO:0000259" key="12">
    <source>
        <dbReference type="PROSITE" id="PS50994"/>
    </source>
</evidence>
<dbReference type="Pfam" id="PF17921">
    <property type="entry name" value="Integrase_H2C2"/>
    <property type="match status" value="1"/>
</dbReference>
<dbReference type="InterPro" id="IPR043502">
    <property type="entry name" value="DNA/RNA_pol_sf"/>
</dbReference>
<dbReference type="EC" id="3.1.26.4" evidence="2"/>
<evidence type="ECO:0000313" key="13">
    <source>
        <dbReference type="EMBL" id="KAI2646093.1"/>
    </source>
</evidence>
<dbReference type="Gene3D" id="1.10.340.70">
    <property type="match status" value="1"/>
</dbReference>
<dbReference type="PANTHER" id="PTHR37984">
    <property type="entry name" value="PROTEIN CBG26694"/>
    <property type="match status" value="1"/>
</dbReference>
<name>A0ABQ8L8W7_LABRO</name>
<dbReference type="Gene3D" id="3.30.420.10">
    <property type="entry name" value="Ribonuclease H-like superfamily/Ribonuclease H"/>
    <property type="match status" value="1"/>
</dbReference>
<dbReference type="CDD" id="cd09274">
    <property type="entry name" value="RNase_HI_RT_Ty3"/>
    <property type="match status" value="1"/>
</dbReference>
<evidence type="ECO:0000256" key="9">
    <source>
        <dbReference type="ARBA" id="ARBA00039658"/>
    </source>
</evidence>
<dbReference type="InterPro" id="IPR050951">
    <property type="entry name" value="Retrovirus_Pol_polyprotein"/>
</dbReference>
<evidence type="ECO:0000256" key="3">
    <source>
        <dbReference type="ARBA" id="ARBA00022679"/>
    </source>
</evidence>
<keyword evidence="14" id="KW-1185">Reference proteome</keyword>
<protein>
    <recommendedName>
        <fullName evidence="9">Gypsy retrotransposon integrase-like protein 1</fullName>
        <ecNumber evidence="2">3.1.26.4</ecNumber>
    </recommendedName>
</protein>
<organism evidence="13 14">
    <name type="scientific">Labeo rohita</name>
    <name type="common">Indian major carp</name>
    <name type="synonym">Cyprinus rohita</name>
    <dbReference type="NCBI Taxonomy" id="84645"/>
    <lineage>
        <taxon>Eukaryota</taxon>
        <taxon>Metazoa</taxon>
        <taxon>Chordata</taxon>
        <taxon>Craniata</taxon>
        <taxon>Vertebrata</taxon>
        <taxon>Euteleostomi</taxon>
        <taxon>Actinopterygii</taxon>
        <taxon>Neopterygii</taxon>
        <taxon>Teleostei</taxon>
        <taxon>Ostariophysi</taxon>
        <taxon>Cypriniformes</taxon>
        <taxon>Cyprinidae</taxon>
        <taxon>Labeoninae</taxon>
        <taxon>Labeonini</taxon>
        <taxon>Labeo</taxon>
    </lineage>
</organism>
<dbReference type="Gene3D" id="3.30.70.270">
    <property type="match status" value="2"/>
</dbReference>
<dbReference type="Pfam" id="PF00665">
    <property type="entry name" value="rve"/>
    <property type="match status" value="1"/>
</dbReference>
<dbReference type="InterPro" id="IPR000477">
    <property type="entry name" value="RT_dom"/>
</dbReference>
<dbReference type="CDD" id="cd01647">
    <property type="entry name" value="RT_LTR"/>
    <property type="match status" value="1"/>
</dbReference>
<dbReference type="Gene3D" id="3.10.10.10">
    <property type="entry name" value="HIV Type 1 Reverse Transcriptase, subunit A, domain 1"/>
    <property type="match status" value="1"/>
</dbReference>
<sequence>MHVDPSSQDLLTIVTHKGMYKYQRLPFGITSALAQFQRAMDRILSGLAGVQCYLDNLLITGKDDQEHLSNLEATLQRLQSFGLKVRKDKCEFFCPAVEYLGHVIDGSRLRKAPSKVKAILEAPAPQNVSQLWSFLGLLTYYAKFVPNLATRLKPWQDLLNKYKKWDWTKQCEESFIEVKTALAHSEALTNFNPALPVQLACDASPYGVGAVVSHIMPSGEEKPIAFASRTLSKAECNYAQIEREALAIVFGVKKFHQFMFGRQFTLLTDHRPLTSIFGPHSGIPSLAAARMQRWALLLSAHQYDIKYRRSEHHANADGLSRLPLPTTHPEPAKAEIFYFKEVDNSPVTAAQVKKHTRTDPVMSKVLDLVFRGEVGEMSPLLRPYMSRRSELTVESGCLLWGSRVIIPPPLRQRVLEELHSGHCGVVRMKEIARSYLWWPGMDSEIEEKAKSCSACQKLKNTPQPAPLHPWQWPEEPWVRVHIDFAGPLEDHMFLVLLDAHSKWPEVEIMKSTSSVNTVEALRLIFGRFGLPQPLVSDNGPQLVSEEFEAFMKANGIHHIRSAPYHPSTNGLAERFKHSHATTKVSPATAMFKRQLRTRLDLLKPQKTKQTVQAQQNIQRERCLKAKHRFFRPGDKVLARNYARGARWLPAVVIAQTGPVSYTVELAEGHLIWKRHVDQLLAANSCGNSEDPMTTDPYLEIAPDYHQLSEQFSAPTLENALTETSPSQVKETVSSTSSSNQTSAKENVTLSVPTARPYPQRERRPPNRLTL</sequence>
<keyword evidence="4" id="KW-0548">Nucleotidyltransferase</keyword>
<keyword evidence="3" id="KW-0808">Transferase</keyword>
<feature type="region of interest" description="Disordered" evidence="10">
    <location>
        <begin position="719"/>
        <end position="770"/>
    </location>
</feature>
<gene>
    <name evidence="13" type="ORF">H4Q32_026691</name>
</gene>
<dbReference type="SUPFAM" id="SSF53098">
    <property type="entry name" value="Ribonuclease H-like"/>
    <property type="match status" value="1"/>
</dbReference>
<dbReference type="SUPFAM" id="SSF56672">
    <property type="entry name" value="DNA/RNA polymerases"/>
    <property type="match status" value="1"/>
</dbReference>
<comment type="similarity">
    <text evidence="1">Belongs to the beta type-B retroviral polymerase family. HERV class-II K(HML-2) pol subfamily.</text>
</comment>
<dbReference type="InterPro" id="IPR012337">
    <property type="entry name" value="RNaseH-like_sf"/>
</dbReference>
<dbReference type="PROSITE" id="PS50994">
    <property type="entry name" value="INTEGRASE"/>
    <property type="match status" value="1"/>
</dbReference>
<feature type="domain" description="Reverse transcriptase" evidence="11">
    <location>
        <begin position="1"/>
        <end position="104"/>
    </location>
</feature>
<dbReference type="InterPro" id="IPR041588">
    <property type="entry name" value="Integrase_H2C2"/>
</dbReference>
<evidence type="ECO:0000256" key="2">
    <source>
        <dbReference type="ARBA" id="ARBA00012180"/>
    </source>
</evidence>
<reference evidence="13 14" key="1">
    <citation type="submission" date="2022-01" db="EMBL/GenBank/DDBJ databases">
        <title>A high-quality chromosome-level genome assembly of rohu carp, Labeo rohita.</title>
        <authorList>
            <person name="Arick M.A. II"/>
            <person name="Hsu C.-Y."/>
            <person name="Magbanua Z."/>
            <person name="Pechanova O."/>
            <person name="Grover C."/>
            <person name="Miller E."/>
            <person name="Thrash A."/>
            <person name="Ezzel L."/>
            <person name="Alam S."/>
            <person name="Benzie J."/>
            <person name="Hamilton M."/>
            <person name="Karsi A."/>
            <person name="Lawrence M.L."/>
            <person name="Peterson D.G."/>
        </authorList>
    </citation>
    <scope>NUCLEOTIDE SEQUENCE [LARGE SCALE GENOMIC DNA]</scope>
    <source>
        <strain evidence="14">BAU-BD-2019</strain>
        <tissue evidence="13">Blood</tissue>
    </source>
</reference>
<keyword evidence="8" id="KW-0695">RNA-directed DNA polymerase</keyword>
<evidence type="ECO:0000256" key="5">
    <source>
        <dbReference type="ARBA" id="ARBA00022722"/>
    </source>
</evidence>
<evidence type="ECO:0000256" key="6">
    <source>
        <dbReference type="ARBA" id="ARBA00022759"/>
    </source>
</evidence>
<dbReference type="Pfam" id="PF00078">
    <property type="entry name" value="RVT_1"/>
    <property type="match status" value="1"/>
</dbReference>
<feature type="compositionally biased region" description="Low complexity" evidence="10">
    <location>
        <begin position="726"/>
        <end position="745"/>
    </location>
</feature>
<evidence type="ECO:0000256" key="1">
    <source>
        <dbReference type="ARBA" id="ARBA00010879"/>
    </source>
</evidence>
<feature type="domain" description="Integrase catalytic" evidence="12">
    <location>
        <begin position="472"/>
        <end position="575"/>
    </location>
</feature>
<comment type="caution">
    <text evidence="13">The sequence shown here is derived from an EMBL/GenBank/DDBJ whole genome shotgun (WGS) entry which is preliminary data.</text>
</comment>
<keyword evidence="5" id="KW-0540">Nuclease</keyword>
<dbReference type="InterPro" id="IPR041373">
    <property type="entry name" value="RT_RNaseH"/>
</dbReference>